<dbReference type="AlphaFoldDB" id="A0A1V3GBF2"/>
<dbReference type="RefSeq" id="WP_077359447.1">
    <property type="nucleotide sequence ID" value="NZ_MQMF01000001.1"/>
</dbReference>
<reference evidence="2 3" key="1">
    <citation type="submission" date="2016-11" db="EMBL/GenBank/DDBJ databases">
        <authorList>
            <person name="Jaros S."/>
            <person name="Januszkiewicz K."/>
            <person name="Wedrychowicz H."/>
        </authorList>
    </citation>
    <scope>NUCLEOTIDE SEQUENCE [LARGE SCALE GENOMIC DNA]</scope>
    <source>
        <strain evidence="2 3">Con a/3</strain>
    </source>
</reference>
<organism evidence="2 3">
    <name type="scientific">Fictibacillus arsenicus</name>
    <dbReference type="NCBI Taxonomy" id="255247"/>
    <lineage>
        <taxon>Bacteria</taxon>
        <taxon>Bacillati</taxon>
        <taxon>Bacillota</taxon>
        <taxon>Bacilli</taxon>
        <taxon>Bacillales</taxon>
        <taxon>Fictibacillaceae</taxon>
        <taxon>Fictibacillus</taxon>
    </lineage>
</organism>
<sequence>MKKTLSILEFQVFLQSVLESGNEICVQLIGDSNHYPEVTSNFSVNKGIPILSGFQFHVSKGHITLFFDQYAASKKQGVLNPPLELTFHYERDNPKGYWLYFGNIYLFFKEEGVIELLENLKEEVRKEEAKLERQRELNEEANQNLSRDVLESIDNILEY</sequence>
<accession>A0A1V3GBF2</accession>
<evidence type="ECO:0000313" key="2">
    <source>
        <dbReference type="EMBL" id="OOE14032.1"/>
    </source>
</evidence>
<proteinExistence type="predicted"/>
<protein>
    <submittedName>
        <fullName evidence="2">Uncharacterized protein</fullName>
    </submittedName>
</protein>
<dbReference type="EMBL" id="MQMF01000001">
    <property type="protein sequence ID" value="OOE14032.1"/>
    <property type="molecule type" value="Genomic_DNA"/>
</dbReference>
<evidence type="ECO:0000313" key="3">
    <source>
        <dbReference type="Proteomes" id="UP000188597"/>
    </source>
</evidence>
<evidence type="ECO:0000256" key="1">
    <source>
        <dbReference type="SAM" id="Coils"/>
    </source>
</evidence>
<comment type="caution">
    <text evidence="2">The sequence shown here is derived from an EMBL/GenBank/DDBJ whole genome shotgun (WGS) entry which is preliminary data.</text>
</comment>
<dbReference type="Proteomes" id="UP000188597">
    <property type="component" value="Unassembled WGS sequence"/>
</dbReference>
<name>A0A1V3GBF2_9BACL</name>
<feature type="coiled-coil region" evidence="1">
    <location>
        <begin position="110"/>
        <end position="151"/>
    </location>
</feature>
<gene>
    <name evidence="2" type="ORF">UN64_02125</name>
</gene>
<keyword evidence="1" id="KW-0175">Coiled coil</keyword>